<comment type="caution">
    <text evidence="3">The sequence shown here is derived from an EMBL/GenBank/DDBJ whole genome shotgun (WGS) entry which is preliminary data.</text>
</comment>
<evidence type="ECO:0000313" key="5">
    <source>
        <dbReference type="Proteomes" id="UP000784700"/>
    </source>
</evidence>
<feature type="transmembrane region" description="Helical" evidence="1">
    <location>
        <begin position="86"/>
        <end position="102"/>
    </location>
</feature>
<keyword evidence="4" id="KW-1185">Reference proteome</keyword>
<dbReference type="Pfam" id="PF05656">
    <property type="entry name" value="DUF805"/>
    <property type="match status" value="1"/>
</dbReference>
<dbReference type="Proteomes" id="UP000784700">
    <property type="component" value="Unassembled WGS sequence"/>
</dbReference>
<sequence>MLNAYFKFWKNIFNYKDKTNIKDFFIPQIINIGLIILFMLLANMVNNINNIIILTFVKLIIGFIIISLIPEISLMVRRYRDSGTPVYYFLIILVLMLIGNILLKDVKIISYVGKIAHLFNLYFLFKSTKKADN</sequence>
<feature type="transmembrane region" description="Helical" evidence="1">
    <location>
        <begin position="51"/>
        <end position="74"/>
    </location>
</feature>
<dbReference type="EMBL" id="QUBG01000004">
    <property type="protein sequence ID" value="TPR43802.1"/>
    <property type="molecule type" value="Genomic_DNA"/>
</dbReference>
<gene>
    <name evidence="2" type="ORF">DY114_00545</name>
    <name evidence="3" type="ORF">DY130_05055</name>
</gene>
<keyword evidence="1" id="KW-0472">Membrane</keyword>
<dbReference type="GO" id="GO:0016020">
    <property type="term" value="C:membrane"/>
    <property type="evidence" value="ECO:0007669"/>
    <property type="project" value="InterPro"/>
</dbReference>
<evidence type="ECO:0000313" key="4">
    <source>
        <dbReference type="Proteomes" id="UP000777560"/>
    </source>
</evidence>
<evidence type="ECO:0000313" key="3">
    <source>
        <dbReference type="EMBL" id="TPR43802.1"/>
    </source>
</evidence>
<protein>
    <submittedName>
        <fullName evidence="3">DUF805 domain-containing protein</fullName>
    </submittedName>
</protein>
<dbReference type="Proteomes" id="UP000777560">
    <property type="component" value="Unassembled WGS sequence"/>
</dbReference>
<evidence type="ECO:0000313" key="2">
    <source>
        <dbReference type="EMBL" id="TPR26219.1"/>
    </source>
</evidence>
<dbReference type="EMBL" id="QUAV01000001">
    <property type="protein sequence ID" value="TPR26219.1"/>
    <property type="molecule type" value="Genomic_DNA"/>
</dbReference>
<feature type="transmembrane region" description="Helical" evidence="1">
    <location>
        <begin position="24"/>
        <end position="45"/>
    </location>
</feature>
<organism evidence="3 5">
    <name type="scientific">Apilactobacillus micheneri</name>
    <dbReference type="NCBI Taxonomy" id="1899430"/>
    <lineage>
        <taxon>Bacteria</taxon>
        <taxon>Bacillati</taxon>
        <taxon>Bacillota</taxon>
        <taxon>Bacilli</taxon>
        <taxon>Lactobacillales</taxon>
        <taxon>Lactobacillaceae</taxon>
        <taxon>Apilactobacillus</taxon>
    </lineage>
</organism>
<proteinExistence type="predicted"/>
<dbReference type="InterPro" id="IPR008523">
    <property type="entry name" value="DUF805"/>
</dbReference>
<feature type="transmembrane region" description="Helical" evidence="1">
    <location>
        <begin position="108"/>
        <end position="125"/>
    </location>
</feature>
<dbReference type="AlphaFoldDB" id="A0A9Q8INC7"/>
<reference evidence="3 4" key="1">
    <citation type="submission" date="2018-08" db="EMBL/GenBank/DDBJ databases">
        <title>Comparative genomics of wild bee and flower associated Lactobacillus reveals potential adaptation to the bee host.</title>
        <authorList>
            <person name="Vuong H.Q."/>
            <person name="Mcfrederick Q.S."/>
        </authorList>
    </citation>
    <scope>NUCLEOTIDE SEQUENCE</scope>
    <source>
        <strain evidence="2 4">HV_13</strain>
        <strain evidence="3">HV_63</strain>
    </source>
</reference>
<name>A0A9Q8INC7_9LACO</name>
<accession>A0A9Q8INC7</accession>
<keyword evidence="1" id="KW-0812">Transmembrane</keyword>
<evidence type="ECO:0000256" key="1">
    <source>
        <dbReference type="SAM" id="Phobius"/>
    </source>
</evidence>
<keyword evidence="1" id="KW-1133">Transmembrane helix</keyword>